<dbReference type="eggNOG" id="KOG4658">
    <property type="taxonomic scope" value="Eukaryota"/>
</dbReference>
<name>A0A0D9XZC0_9ORYZ</name>
<dbReference type="Gene3D" id="3.80.10.10">
    <property type="entry name" value="Ribonuclease Inhibitor"/>
    <property type="match status" value="2"/>
</dbReference>
<dbReference type="EnsemblPlants" id="LPERR12G10050.1">
    <property type="protein sequence ID" value="LPERR12G10050.1"/>
    <property type="gene ID" value="LPERR12G10050"/>
</dbReference>
<dbReference type="STRING" id="77586.A0A0D9XZC0"/>
<dbReference type="PANTHER" id="PTHR36766:SF40">
    <property type="entry name" value="DISEASE RESISTANCE PROTEIN RGA3"/>
    <property type="match status" value="1"/>
</dbReference>
<keyword evidence="2" id="KW-1185">Reference proteome</keyword>
<reference evidence="2" key="2">
    <citation type="submission" date="2013-12" db="EMBL/GenBank/DDBJ databases">
        <authorList>
            <person name="Yu Y."/>
            <person name="Lee S."/>
            <person name="de Baynast K."/>
            <person name="Wissotski M."/>
            <person name="Liu L."/>
            <person name="Talag J."/>
            <person name="Goicoechea J."/>
            <person name="Angelova A."/>
            <person name="Jetty R."/>
            <person name="Kudrna D."/>
            <person name="Golser W."/>
            <person name="Rivera L."/>
            <person name="Zhang J."/>
            <person name="Wing R."/>
        </authorList>
    </citation>
    <scope>NUCLEOTIDE SEQUENCE</scope>
</reference>
<organism evidence="1 2">
    <name type="scientific">Leersia perrieri</name>
    <dbReference type="NCBI Taxonomy" id="77586"/>
    <lineage>
        <taxon>Eukaryota</taxon>
        <taxon>Viridiplantae</taxon>
        <taxon>Streptophyta</taxon>
        <taxon>Embryophyta</taxon>
        <taxon>Tracheophyta</taxon>
        <taxon>Spermatophyta</taxon>
        <taxon>Magnoliopsida</taxon>
        <taxon>Liliopsida</taxon>
        <taxon>Poales</taxon>
        <taxon>Poaceae</taxon>
        <taxon>BOP clade</taxon>
        <taxon>Oryzoideae</taxon>
        <taxon>Oryzeae</taxon>
        <taxon>Oryzinae</taxon>
        <taxon>Leersia</taxon>
    </lineage>
</organism>
<dbReference type="HOGENOM" id="CLU_995197_0_0_1"/>
<reference evidence="1 2" key="1">
    <citation type="submission" date="2012-08" db="EMBL/GenBank/DDBJ databases">
        <title>Oryza genome evolution.</title>
        <authorList>
            <person name="Wing R.A."/>
        </authorList>
    </citation>
    <scope>NUCLEOTIDE SEQUENCE</scope>
</reference>
<sequence length="280" mass="30637">MVAAQQQLEKKGSKVCSPSNGWLLVTAPKLLCSSSSSSSYSPFPTSMEKLYLMGLVGMETLAPVPNLTELSINNCSGLRGGESPPRWMDKLFADHRLHELRTDDFAGFFAAPICSLLSSSLTMLDLTYNEEVECFTNEQEEALHILTSLQELRFLNCDKFRSLPLGLCHLPSLTNLCIGNCPEIRSLEGLPDSLQKLIIHSLPAITSLGVLPDSLQKLMVDDLPAITSLGILPDSLQELDIDDCRVIRSLDRLPSSLQELRIGNCPTISPLPNDGIPTTL</sequence>
<accession>A0A0D9XZC0</accession>
<protein>
    <submittedName>
        <fullName evidence="1">Uncharacterized protein</fullName>
    </submittedName>
</protein>
<dbReference type="Gramene" id="LPERR12G10050.1">
    <property type="protein sequence ID" value="LPERR12G10050.1"/>
    <property type="gene ID" value="LPERR12G10050"/>
</dbReference>
<reference evidence="1" key="3">
    <citation type="submission" date="2015-04" db="UniProtKB">
        <authorList>
            <consortium name="EnsemblPlants"/>
        </authorList>
    </citation>
    <scope>IDENTIFICATION</scope>
</reference>
<dbReference type="InterPro" id="IPR032675">
    <property type="entry name" value="LRR_dom_sf"/>
</dbReference>
<dbReference type="PANTHER" id="PTHR36766">
    <property type="entry name" value="PLANT BROAD-SPECTRUM MILDEW RESISTANCE PROTEIN RPW8"/>
    <property type="match status" value="1"/>
</dbReference>
<evidence type="ECO:0000313" key="1">
    <source>
        <dbReference type="EnsemblPlants" id="LPERR12G10050.1"/>
    </source>
</evidence>
<proteinExistence type="predicted"/>
<dbReference type="Proteomes" id="UP000032180">
    <property type="component" value="Chromosome 12"/>
</dbReference>
<dbReference type="SUPFAM" id="SSF52058">
    <property type="entry name" value="L domain-like"/>
    <property type="match status" value="1"/>
</dbReference>
<evidence type="ECO:0000313" key="2">
    <source>
        <dbReference type="Proteomes" id="UP000032180"/>
    </source>
</evidence>
<dbReference type="AlphaFoldDB" id="A0A0D9XZC0"/>